<evidence type="ECO:0000313" key="10">
    <source>
        <dbReference type="EMBL" id="PIL25184.1"/>
    </source>
</evidence>
<feature type="compositionally biased region" description="Low complexity" evidence="8">
    <location>
        <begin position="177"/>
        <end position="188"/>
    </location>
</feature>
<feature type="region of interest" description="Disordered" evidence="8">
    <location>
        <begin position="1"/>
        <end position="500"/>
    </location>
</feature>
<dbReference type="Proteomes" id="UP000230002">
    <property type="component" value="Unassembled WGS sequence"/>
</dbReference>
<feature type="compositionally biased region" description="Basic and acidic residues" evidence="8">
    <location>
        <begin position="131"/>
        <end position="144"/>
    </location>
</feature>
<feature type="compositionally biased region" description="Low complexity" evidence="8">
    <location>
        <begin position="159"/>
        <end position="170"/>
    </location>
</feature>
<feature type="compositionally biased region" description="Basic and acidic residues" evidence="8">
    <location>
        <begin position="936"/>
        <end position="948"/>
    </location>
</feature>
<evidence type="ECO:0000259" key="9">
    <source>
        <dbReference type="SMART" id="SM01312"/>
    </source>
</evidence>
<name>A0A2G8RUM8_9APHY</name>
<evidence type="ECO:0000256" key="1">
    <source>
        <dbReference type="ARBA" id="ARBA00002738"/>
    </source>
</evidence>
<dbReference type="PANTHER" id="PTHR41391:SF1">
    <property type="entry name" value="RESTRICTION OF TELOMERE CAPPING PROTEIN 4"/>
    <property type="match status" value="1"/>
</dbReference>
<keyword evidence="6" id="KW-0963">Cytoplasm</keyword>
<evidence type="ECO:0000256" key="6">
    <source>
        <dbReference type="ARBA" id="ARBA00022490"/>
    </source>
</evidence>
<dbReference type="PANTHER" id="PTHR41391">
    <property type="entry name" value="RESTRICTION OF TELOMERE CAPPING PROTEIN 4"/>
    <property type="match status" value="1"/>
</dbReference>
<gene>
    <name evidence="10" type="ORF">GSI_13073</name>
</gene>
<feature type="compositionally biased region" description="Low complexity" evidence="8">
    <location>
        <begin position="49"/>
        <end position="59"/>
    </location>
</feature>
<dbReference type="OrthoDB" id="128308at2759"/>
<feature type="domain" description="Restriction of telomere capping protein 4 C-terminal" evidence="9">
    <location>
        <begin position="611"/>
        <end position="750"/>
    </location>
</feature>
<accession>A0A2G8RUM8</accession>
<comment type="function">
    <text evidence="1">May be involved in a process influencing telomere capping.</text>
</comment>
<evidence type="ECO:0000256" key="2">
    <source>
        <dbReference type="ARBA" id="ARBA00004123"/>
    </source>
</evidence>
<evidence type="ECO:0000256" key="5">
    <source>
        <dbReference type="ARBA" id="ARBA00015162"/>
    </source>
</evidence>
<sequence length="1106" mass="121315">MESMIRRMKSRGTTLDTDASSATRLSQRPKQSHATGATVEDFGTSFGKSASQTTAASSRRPSKKPGAGLSSRGVAIPFNSDDESSDDEIDFLSGSSRYGSESPKKPKRVGKRATSTARTIEASPSPVTLAIDRHQANPDYKPIDFTKMSFRKNKKSDAPSSSQTPESSQESRPKNYPAGSSSSRPAHAPSRRSDTIDLSNTPKKKKTVPLRERTPNQDRSRSRRPSPPPLREKGEARKEQDKDADKTPRASRVVPRPVNKGNRNGLGTSQTVPDLRSGSQEKGRERSQPLSRSQSSHNLVGTHSAPIHVSDDDSDVVKTDVPRGKANGKARDTGKGRQGPAPRGDRDIMPFPDMSPLSAQTAVRERERTHGKGKGKQREDPIGTMLKSPFRKQKDDVTAFPAPSPLSSPASRSGSPSLPLPSSNARNKLSGVRKNVIMSSEEEEEDERPLAPFPMATQDLESLRRASPAVKRPTSDSGMDGESGTYKKKRRRDSEKFSLDFGSDSDEDMFFNPAIDPKTLCPWCDEPLPSEPTPHLRALMAAAKRVSHRDDRLTNPLGLRAPLTAFVGVCQRHRFERNWVPRARKRGWPTMIDWDALSGRITRLRRHLQAIVDDVDEEFAPEVPGADMGGSRRPRKENEFWVEAVKNVRQQGSRQTAGVRGQFQHFNKTQPGYYGELGYVIIHQTLCDMFPPADFHPDATLPLTPPDFITLVLVPEAALRLIIEDLSLSRDKAIETLRESVEYGVAMFPADDDGEGAHGGTGDTGTLGAGEQMFMERARARRKELEVEERIEEEEEAARRAARPKPRPRPRAKAKTPDGGGDGAQTDSESVGGAWSSTSASKPKPKSKRKAPSRASSRARSTSREPTGENVIVLTSDTSESDAESVGPSKRRRKARGTASAKASDVEMDGVDATPKPPSKPRPRPVPRVMAPAAVRQDEEQLDFEKARVPSGSSTRDTAFVSWNRKGKTQITRAGTEITIDTTPRAKPRRLRWSGGGESGSRSKQQPGERSSSSSPKTRRPHQWHASLRDGNADSSTDDEPPQPRRETSGPVHMSTSSPAKPEKHRGPVFGQGAGRTDSFGWLLNSDDSQSRAGSPQEFFQPYYDD</sequence>
<feature type="compositionally biased region" description="Polar residues" evidence="8">
    <location>
        <begin position="288"/>
        <end position="301"/>
    </location>
</feature>
<evidence type="ECO:0000256" key="4">
    <source>
        <dbReference type="ARBA" id="ARBA00009461"/>
    </source>
</evidence>
<feature type="compositionally biased region" description="Basic and acidic residues" evidence="8">
    <location>
        <begin position="209"/>
        <end position="220"/>
    </location>
</feature>
<feature type="compositionally biased region" description="Polar residues" evidence="8">
    <location>
        <begin position="11"/>
        <end position="35"/>
    </location>
</feature>
<evidence type="ECO:0000256" key="8">
    <source>
        <dbReference type="SAM" id="MobiDB-lite"/>
    </source>
</evidence>
<comment type="similarity">
    <text evidence="4">Belongs to the RTC4 family.</text>
</comment>
<feature type="compositionally biased region" description="Polar residues" evidence="8">
    <location>
        <begin position="261"/>
        <end position="278"/>
    </location>
</feature>
<feature type="compositionally biased region" description="Basic residues" evidence="8">
    <location>
        <begin position="800"/>
        <end position="814"/>
    </location>
</feature>
<dbReference type="AlphaFoldDB" id="A0A2G8RUM8"/>
<dbReference type="Pfam" id="PF14474">
    <property type="entry name" value="RTC4"/>
    <property type="match status" value="1"/>
</dbReference>
<feature type="compositionally biased region" description="Acidic residues" evidence="8">
    <location>
        <begin position="80"/>
        <end position="90"/>
    </location>
</feature>
<dbReference type="GO" id="GO:0005737">
    <property type="term" value="C:cytoplasm"/>
    <property type="evidence" value="ECO:0007669"/>
    <property type="project" value="UniProtKB-SubCell"/>
</dbReference>
<feature type="compositionally biased region" description="Basic and acidic residues" evidence="8">
    <location>
        <begin position="309"/>
        <end position="335"/>
    </location>
</feature>
<dbReference type="GO" id="GO:0005634">
    <property type="term" value="C:nucleus"/>
    <property type="evidence" value="ECO:0007669"/>
    <property type="project" value="UniProtKB-SubCell"/>
</dbReference>
<feature type="compositionally biased region" description="Basic residues" evidence="8">
    <location>
        <begin position="843"/>
        <end position="852"/>
    </location>
</feature>
<feature type="compositionally biased region" description="Acidic residues" evidence="8">
    <location>
        <begin position="786"/>
        <end position="796"/>
    </location>
</feature>
<reference evidence="10 11" key="1">
    <citation type="journal article" date="2015" name="Sci. Rep.">
        <title>Chromosome-level genome map provides insights into diverse defense mechanisms in the medicinal fungus Ganoderma sinense.</title>
        <authorList>
            <person name="Zhu Y."/>
            <person name="Xu J."/>
            <person name="Sun C."/>
            <person name="Zhou S."/>
            <person name="Xu H."/>
            <person name="Nelson D.R."/>
            <person name="Qian J."/>
            <person name="Song J."/>
            <person name="Luo H."/>
            <person name="Xiang L."/>
            <person name="Li Y."/>
            <person name="Xu Z."/>
            <person name="Ji A."/>
            <person name="Wang L."/>
            <person name="Lu S."/>
            <person name="Hayward A."/>
            <person name="Sun W."/>
            <person name="Li X."/>
            <person name="Schwartz D.C."/>
            <person name="Wang Y."/>
            <person name="Chen S."/>
        </authorList>
    </citation>
    <scope>NUCLEOTIDE SEQUENCE [LARGE SCALE GENOMIC DNA]</scope>
    <source>
        <strain evidence="10 11">ZZ0214-1</strain>
    </source>
</reference>
<keyword evidence="11" id="KW-1185">Reference proteome</keyword>
<dbReference type="InterPro" id="IPR039024">
    <property type="entry name" value="RTC4"/>
</dbReference>
<feature type="compositionally biased region" description="Basic residues" evidence="8">
    <location>
        <begin position="1"/>
        <end position="10"/>
    </location>
</feature>
<proteinExistence type="inferred from homology"/>
<dbReference type="EMBL" id="AYKW01000056">
    <property type="protein sequence ID" value="PIL25184.1"/>
    <property type="molecule type" value="Genomic_DNA"/>
</dbReference>
<dbReference type="InterPro" id="IPR028094">
    <property type="entry name" value="RTC4_C"/>
</dbReference>
<feature type="compositionally biased region" description="Gly residues" evidence="8">
    <location>
        <begin position="757"/>
        <end position="768"/>
    </location>
</feature>
<evidence type="ECO:0000313" key="11">
    <source>
        <dbReference type="Proteomes" id="UP000230002"/>
    </source>
</evidence>
<keyword evidence="7" id="KW-0539">Nucleus</keyword>
<feature type="compositionally biased region" description="Basic and acidic residues" evidence="8">
    <location>
        <begin position="230"/>
        <end position="248"/>
    </location>
</feature>
<evidence type="ECO:0000256" key="7">
    <source>
        <dbReference type="ARBA" id="ARBA00023242"/>
    </source>
</evidence>
<organism evidence="10 11">
    <name type="scientific">Ganoderma sinense ZZ0214-1</name>
    <dbReference type="NCBI Taxonomy" id="1077348"/>
    <lineage>
        <taxon>Eukaryota</taxon>
        <taxon>Fungi</taxon>
        <taxon>Dikarya</taxon>
        <taxon>Basidiomycota</taxon>
        <taxon>Agaricomycotina</taxon>
        <taxon>Agaricomycetes</taxon>
        <taxon>Polyporales</taxon>
        <taxon>Polyporaceae</taxon>
        <taxon>Ganoderma</taxon>
    </lineage>
</organism>
<dbReference type="SMART" id="SM01312">
    <property type="entry name" value="RTC4"/>
    <property type="match status" value="1"/>
</dbReference>
<comment type="subcellular location">
    <subcellularLocation>
        <location evidence="3">Cytoplasm</location>
    </subcellularLocation>
    <subcellularLocation>
        <location evidence="2">Nucleus</location>
    </subcellularLocation>
</comment>
<feature type="region of interest" description="Disordered" evidence="8">
    <location>
        <begin position="749"/>
        <end position="1106"/>
    </location>
</feature>
<evidence type="ECO:0000256" key="3">
    <source>
        <dbReference type="ARBA" id="ARBA00004496"/>
    </source>
</evidence>
<feature type="compositionally biased region" description="Low complexity" evidence="8">
    <location>
        <begin position="405"/>
        <end position="423"/>
    </location>
</feature>
<comment type="caution">
    <text evidence="10">The sequence shown here is derived from an EMBL/GenBank/DDBJ whole genome shotgun (WGS) entry which is preliminary data.</text>
</comment>
<dbReference type="STRING" id="1077348.A0A2G8RUM8"/>
<protein>
    <recommendedName>
        <fullName evidence="5">Restriction of telomere capping protein 4</fullName>
    </recommendedName>
</protein>
<feature type="compositionally biased region" description="Basic and acidic residues" evidence="8">
    <location>
        <begin position="363"/>
        <end position="381"/>
    </location>
</feature>